<evidence type="ECO:0008006" key="4">
    <source>
        <dbReference type="Google" id="ProtNLM"/>
    </source>
</evidence>
<dbReference type="PANTHER" id="PTHR21422">
    <property type="entry name" value="RAB3 GTPASE-ACTIVATING PROTEIN CATALYTIC SUBUNIT"/>
    <property type="match status" value="1"/>
</dbReference>
<accession>A0AAV8ZXI8</accession>
<gene>
    <name evidence="2" type="ORF">QJS04_geneDACA024189</name>
</gene>
<reference evidence="2" key="1">
    <citation type="journal article" date="2023" name="Nat. Commun.">
        <title>Diploid and tetraploid genomes of Acorus and the evolution of monocots.</title>
        <authorList>
            <person name="Ma L."/>
            <person name="Liu K.W."/>
            <person name="Li Z."/>
            <person name="Hsiao Y.Y."/>
            <person name="Qi Y."/>
            <person name="Fu T."/>
            <person name="Tang G.D."/>
            <person name="Zhang D."/>
            <person name="Sun W.H."/>
            <person name="Liu D.K."/>
            <person name="Li Y."/>
            <person name="Chen G.Z."/>
            <person name="Liu X.D."/>
            <person name="Liao X.Y."/>
            <person name="Jiang Y.T."/>
            <person name="Yu X."/>
            <person name="Hao Y."/>
            <person name="Huang J."/>
            <person name="Zhao X.W."/>
            <person name="Ke S."/>
            <person name="Chen Y.Y."/>
            <person name="Wu W.L."/>
            <person name="Hsu J.L."/>
            <person name="Lin Y.F."/>
            <person name="Huang M.D."/>
            <person name="Li C.Y."/>
            <person name="Huang L."/>
            <person name="Wang Z.W."/>
            <person name="Zhao X."/>
            <person name="Zhong W.Y."/>
            <person name="Peng D.H."/>
            <person name="Ahmad S."/>
            <person name="Lan S."/>
            <person name="Zhang J.S."/>
            <person name="Tsai W.C."/>
            <person name="Van de Peer Y."/>
            <person name="Liu Z.J."/>
        </authorList>
    </citation>
    <scope>NUCLEOTIDE SEQUENCE</scope>
    <source>
        <strain evidence="2">SCP</strain>
    </source>
</reference>
<evidence type="ECO:0000313" key="2">
    <source>
        <dbReference type="EMBL" id="KAK1256688.1"/>
    </source>
</evidence>
<feature type="region of interest" description="Disordered" evidence="1">
    <location>
        <begin position="160"/>
        <end position="182"/>
    </location>
</feature>
<evidence type="ECO:0000313" key="3">
    <source>
        <dbReference type="Proteomes" id="UP001179952"/>
    </source>
</evidence>
<feature type="region of interest" description="Disordered" evidence="1">
    <location>
        <begin position="1"/>
        <end position="26"/>
    </location>
</feature>
<organism evidence="2 3">
    <name type="scientific">Acorus gramineus</name>
    <name type="common">Dwarf sweet flag</name>
    <dbReference type="NCBI Taxonomy" id="55184"/>
    <lineage>
        <taxon>Eukaryota</taxon>
        <taxon>Viridiplantae</taxon>
        <taxon>Streptophyta</taxon>
        <taxon>Embryophyta</taxon>
        <taxon>Tracheophyta</taxon>
        <taxon>Spermatophyta</taxon>
        <taxon>Magnoliopsida</taxon>
        <taxon>Liliopsida</taxon>
        <taxon>Acoraceae</taxon>
        <taxon>Acorus</taxon>
    </lineage>
</organism>
<name>A0AAV8ZXI8_ACOGR</name>
<keyword evidence="3" id="KW-1185">Reference proteome</keyword>
<dbReference type="AlphaFoldDB" id="A0AAV8ZXI8"/>
<dbReference type="EMBL" id="JAUJYN010000092">
    <property type="protein sequence ID" value="KAK1256688.1"/>
    <property type="molecule type" value="Genomic_DNA"/>
</dbReference>
<evidence type="ECO:0000256" key="1">
    <source>
        <dbReference type="SAM" id="MobiDB-lite"/>
    </source>
</evidence>
<feature type="compositionally biased region" description="Basic and acidic residues" evidence="1">
    <location>
        <begin position="1"/>
        <end position="18"/>
    </location>
</feature>
<dbReference type="InterPro" id="IPR045700">
    <property type="entry name" value="Rab3GAP1"/>
</dbReference>
<proteinExistence type="predicted"/>
<protein>
    <recommendedName>
        <fullName evidence="4">Rab3 GTPase-activating protein catalytic subunit</fullName>
    </recommendedName>
</protein>
<dbReference type="Proteomes" id="UP001179952">
    <property type="component" value="Unassembled WGS sequence"/>
</dbReference>
<dbReference type="PANTHER" id="PTHR21422:SF9">
    <property type="entry name" value="RAB3 GTPASE-ACTIVATING PROTEIN CATALYTIC SUBUNIT"/>
    <property type="match status" value="1"/>
</dbReference>
<sequence length="332" mass="36881">MGRETSGISDEKSRESGRLSEGPPQEFSEMLHGVTVRFQMVGAGVIAPISVSGVVLDAPEASKLLSATAIALSNCCSTWPAFVPVHDPSRKAYMGIQNLGTIFTRRFEADRIGSQVPIKLMHLEGLYELFVSKFALSAVEFSMSFFNVRFIMKLTYRTPSDDDEKDIRGATESSESDGKLDGLTRSQAQWDDDCPWAEWYSVEDPIKGFELITIWSSKMVESSLEMAELENVSALEADKWLLFPLLSTNMTDDSKGNTNGFTSQLRLLVNVFHTSFEAQFIEDFVSAEKVGADTLRSSTIVPPPTVLDRVLKDLFHEVNNKLSTFKFEVGLT</sequence>
<comment type="caution">
    <text evidence="2">The sequence shown here is derived from an EMBL/GenBank/DDBJ whole genome shotgun (WGS) entry which is preliminary data.</text>
</comment>
<reference evidence="2" key="2">
    <citation type="submission" date="2023-06" db="EMBL/GenBank/DDBJ databases">
        <authorList>
            <person name="Ma L."/>
            <person name="Liu K.-W."/>
            <person name="Li Z."/>
            <person name="Hsiao Y.-Y."/>
            <person name="Qi Y."/>
            <person name="Fu T."/>
            <person name="Tang G."/>
            <person name="Zhang D."/>
            <person name="Sun W.-H."/>
            <person name="Liu D.-K."/>
            <person name="Li Y."/>
            <person name="Chen G.-Z."/>
            <person name="Liu X.-D."/>
            <person name="Liao X.-Y."/>
            <person name="Jiang Y.-T."/>
            <person name="Yu X."/>
            <person name="Hao Y."/>
            <person name="Huang J."/>
            <person name="Zhao X.-W."/>
            <person name="Ke S."/>
            <person name="Chen Y.-Y."/>
            <person name="Wu W.-L."/>
            <person name="Hsu J.-L."/>
            <person name="Lin Y.-F."/>
            <person name="Huang M.-D."/>
            <person name="Li C.-Y."/>
            <person name="Huang L."/>
            <person name="Wang Z.-W."/>
            <person name="Zhao X."/>
            <person name="Zhong W.-Y."/>
            <person name="Peng D.-H."/>
            <person name="Ahmad S."/>
            <person name="Lan S."/>
            <person name="Zhang J.-S."/>
            <person name="Tsai W.-C."/>
            <person name="Van De Peer Y."/>
            <person name="Liu Z.-J."/>
        </authorList>
    </citation>
    <scope>NUCLEOTIDE SEQUENCE</scope>
    <source>
        <strain evidence="2">SCP</strain>
        <tissue evidence="2">Leaves</tissue>
    </source>
</reference>
<dbReference type="GO" id="GO:0005096">
    <property type="term" value="F:GTPase activator activity"/>
    <property type="evidence" value="ECO:0007669"/>
    <property type="project" value="InterPro"/>
</dbReference>